<proteinExistence type="predicted"/>
<feature type="transmembrane region" description="Helical" evidence="1">
    <location>
        <begin position="69"/>
        <end position="92"/>
    </location>
</feature>
<dbReference type="AlphaFoldDB" id="A0A6C0JAJ4"/>
<accession>A0A6C0JAJ4</accession>
<organism evidence="2">
    <name type="scientific">viral metagenome</name>
    <dbReference type="NCBI Taxonomy" id="1070528"/>
    <lineage>
        <taxon>unclassified sequences</taxon>
        <taxon>metagenomes</taxon>
        <taxon>organismal metagenomes</taxon>
    </lineage>
</organism>
<name>A0A6C0JAJ4_9ZZZZ</name>
<keyword evidence="1" id="KW-0472">Membrane</keyword>
<feature type="transmembrane region" description="Helical" evidence="1">
    <location>
        <begin position="179"/>
        <end position="202"/>
    </location>
</feature>
<keyword evidence="1" id="KW-0812">Transmembrane</keyword>
<sequence>MEPKETDELNSLTNKEIKMMGLGGQDEDLPPSYKEATINRFKDFKKSMEKKHGVFMITKKLVVNYSVQLWNYFLIVDFKFFLLTFVCTTFLLNECIEQLILKMSYDNVNRIGKANKEITNWYSENPKDIFKGLKDLLINMVRAMFRINTKKYKNITALNKQNNDNCKLFFNRTFMFVKLLLYIPTIMFIVFPICFTITILMFSTVGCGLFIFMPIIILIVELIVFLTFLLLEFMKVLTIFVAWLTKIIVGSINLILYAIMMGVRIPCMIVFAFLELICVGFNKCKIGCYFK</sequence>
<keyword evidence="1" id="KW-1133">Transmembrane helix</keyword>
<evidence type="ECO:0000256" key="1">
    <source>
        <dbReference type="SAM" id="Phobius"/>
    </source>
</evidence>
<evidence type="ECO:0000313" key="2">
    <source>
        <dbReference type="EMBL" id="QHU01811.1"/>
    </source>
</evidence>
<feature type="transmembrane region" description="Helical" evidence="1">
    <location>
        <begin position="263"/>
        <end position="281"/>
    </location>
</feature>
<protein>
    <submittedName>
        <fullName evidence="2">Uncharacterized protein</fullName>
    </submittedName>
</protein>
<reference evidence="2" key="1">
    <citation type="journal article" date="2020" name="Nature">
        <title>Giant virus diversity and host interactions through global metagenomics.</title>
        <authorList>
            <person name="Schulz F."/>
            <person name="Roux S."/>
            <person name="Paez-Espino D."/>
            <person name="Jungbluth S."/>
            <person name="Walsh D.A."/>
            <person name="Denef V.J."/>
            <person name="McMahon K.D."/>
            <person name="Konstantinidis K.T."/>
            <person name="Eloe-Fadrosh E.A."/>
            <person name="Kyrpides N.C."/>
            <person name="Woyke T."/>
        </authorList>
    </citation>
    <scope>NUCLEOTIDE SEQUENCE</scope>
    <source>
        <strain evidence="2">GVMAG-M-3300025880-56</strain>
    </source>
</reference>
<dbReference type="EMBL" id="MN740350">
    <property type="protein sequence ID" value="QHU01811.1"/>
    <property type="molecule type" value="Genomic_DNA"/>
</dbReference>
<feature type="transmembrane region" description="Helical" evidence="1">
    <location>
        <begin position="237"/>
        <end position="257"/>
    </location>
</feature>
<feature type="transmembrane region" description="Helical" evidence="1">
    <location>
        <begin position="208"/>
        <end position="230"/>
    </location>
</feature>